<name>A0A2K3KH83_TRIPR</name>
<accession>A0A2K3KH83</accession>
<dbReference type="EMBL" id="ASHM01182636">
    <property type="protein sequence ID" value="PNX65619.1"/>
    <property type="molecule type" value="Genomic_DNA"/>
</dbReference>
<dbReference type="AlphaFoldDB" id="A0A2K3KH83"/>
<evidence type="ECO:0000313" key="2">
    <source>
        <dbReference type="Proteomes" id="UP000236291"/>
    </source>
</evidence>
<organism evidence="1 2">
    <name type="scientific">Trifolium pratense</name>
    <name type="common">Red clover</name>
    <dbReference type="NCBI Taxonomy" id="57577"/>
    <lineage>
        <taxon>Eukaryota</taxon>
        <taxon>Viridiplantae</taxon>
        <taxon>Streptophyta</taxon>
        <taxon>Embryophyta</taxon>
        <taxon>Tracheophyta</taxon>
        <taxon>Spermatophyta</taxon>
        <taxon>Magnoliopsida</taxon>
        <taxon>eudicotyledons</taxon>
        <taxon>Gunneridae</taxon>
        <taxon>Pentapetalae</taxon>
        <taxon>rosids</taxon>
        <taxon>fabids</taxon>
        <taxon>Fabales</taxon>
        <taxon>Fabaceae</taxon>
        <taxon>Papilionoideae</taxon>
        <taxon>50 kb inversion clade</taxon>
        <taxon>NPAAA clade</taxon>
        <taxon>Hologalegina</taxon>
        <taxon>IRL clade</taxon>
        <taxon>Trifolieae</taxon>
        <taxon>Trifolium</taxon>
    </lineage>
</organism>
<evidence type="ECO:0000313" key="1">
    <source>
        <dbReference type="EMBL" id="PNX65619.1"/>
    </source>
</evidence>
<feature type="non-terminal residue" evidence="1">
    <location>
        <position position="93"/>
    </location>
</feature>
<dbReference type="Proteomes" id="UP000236291">
    <property type="component" value="Unassembled WGS sequence"/>
</dbReference>
<reference evidence="1 2" key="2">
    <citation type="journal article" date="2017" name="Front. Plant Sci.">
        <title>Gene Classification and Mining of Molecular Markers Useful in Red Clover (Trifolium pratense) Breeding.</title>
        <authorList>
            <person name="Istvanek J."/>
            <person name="Dluhosova J."/>
            <person name="Dluhos P."/>
            <person name="Patkova L."/>
            <person name="Nedelnik J."/>
            <person name="Repkova J."/>
        </authorList>
    </citation>
    <scope>NUCLEOTIDE SEQUENCE [LARGE SCALE GENOMIC DNA]</scope>
    <source>
        <strain evidence="2">cv. Tatra</strain>
        <tissue evidence="1">Young leaves</tissue>
    </source>
</reference>
<gene>
    <name evidence="1" type="ORF">L195_g062692</name>
</gene>
<feature type="non-terminal residue" evidence="1">
    <location>
        <position position="1"/>
    </location>
</feature>
<comment type="caution">
    <text evidence="1">The sequence shown here is derived from an EMBL/GenBank/DDBJ whole genome shotgun (WGS) entry which is preliminary data.</text>
</comment>
<reference evidence="1 2" key="1">
    <citation type="journal article" date="2014" name="Am. J. Bot.">
        <title>Genome assembly and annotation for red clover (Trifolium pratense; Fabaceae).</title>
        <authorList>
            <person name="Istvanek J."/>
            <person name="Jaros M."/>
            <person name="Krenek A."/>
            <person name="Repkova J."/>
        </authorList>
    </citation>
    <scope>NUCLEOTIDE SEQUENCE [LARGE SCALE GENOMIC DNA]</scope>
    <source>
        <strain evidence="2">cv. Tatra</strain>
        <tissue evidence="1">Young leaves</tissue>
    </source>
</reference>
<protein>
    <submittedName>
        <fullName evidence="1">Uncharacterized protein</fullName>
    </submittedName>
</protein>
<sequence length="93" mass="10440">SVTPPKPQPPVKRLSPDELQARRDKGLCYNCDERYQRGHRCKRLFHLLIVEPEISSDDASALVLQGENSEPVIVAIEEQEEAPDPAQISLHAL</sequence>
<proteinExistence type="predicted"/>